<dbReference type="OMA" id="CAYWEDF"/>
<dbReference type="GeneTree" id="ENSGT00530000063853"/>
<dbReference type="OrthoDB" id="9928047at2759"/>
<name>V9L2Z6_CALMI</name>
<feature type="chain" id="PRO_5044739621" evidence="9">
    <location>
        <begin position="28"/>
        <end position="141"/>
    </location>
</feature>
<proteinExistence type="evidence at transcript level"/>
<protein>
    <submittedName>
        <fullName evidence="10 11">Neuritin</fullName>
    </submittedName>
</protein>
<dbReference type="InterPro" id="IPR026144">
    <property type="entry name" value="Neuritin_fam"/>
</dbReference>
<dbReference type="EMBL" id="JW873268">
    <property type="protein sequence ID" value="AFP05785.1"/>
    <property type="molecule type" value="mRNA"/>
</dbReference>
<dbReference type="GO" id="GO:1990138">
    <property type="term" value="P:neuron projection extension"/>
    <property type="evidence" value="ECO:0007669"/>
    <property type="project" value="TreeGrafter"/>
</dbReference>
<dbReference type="KEGG" id="cmk:103184568"/>
<dbReference type="STRING" id="7868.ENSCMIP00000029464"/>
<evidence type="ECO:0000313" key="11">
    <source>
        <dbReference type="Ensembl" id="ENSCMIP00000029464.1"/>
    </source>
</evidence>
<feature type="signal peptide" evidence="9">
    <location>
        <begin position="1"/>
        <end position="27"/>
    </location>
</feature>
<keyword evidence="7" id="KW-0325">Glycoprotein</keyword>
<dbReference type="GO" id="GO:0005886">
    <property type="term" value="C:plasma membrane"/>
    <property type="evidence" value="ECO:0007669"/>
    <property type="project" value="UniProtKB-SubCell"/>
</dbReference>
<reference evidence="11" key="4">
    <citation type="submission" date="2025-05" db="UniProtKB">
        <authorList>
            <consortium name="Ensembl"/>
        </authorList>
    </citation>
    <scope>IDENTIFICATION</scope>
</reference>
<dbReference type="PANTHER" id="PTHR15902">
    <property type="entry name" value="NEURITIN-RELATED"/>
    <property type="match status" value="1"/>
</dbReference>
<keyword evidence="4" id="KW-0336">GPI-anchor</keyword>
<dbReference type="CTD" id="436780"/>
<dbReference type="GO" id="GO:0098552">
    <property type="term" value="C:side of membrane"/>
    <property type="evidence" value="ECO:0007669"/>
    <property type="project" value="UniProtKB-KW"/>
</dbReference>
<evidence type="ECO:0000256" key="3">
    <source>
        <dbReference type="ARBA" id="ARBA00022475"/>
    </source>
</evidence>
<reference evidence="10 12" key="3">
    <citation type="journal article" date="2014" name="Nature">
        <title>Elephant shark genome provides unique insights into gnathostome evolution.</title>
        <authorList>
            <consortium name="International Elephant Shark Genome Sequencing Consortium"/>
            <person name="Venkatesh B."/>
            <person name="Lee A.P."/>
            <person name="Ravi V."/>
            <person name="Maurya A.K."/>
            <person name="Lian M.M."/>
            <person name="Swann J.B."/>
            <person name="Ohta Y."/>
            <person name="Flajnik M.F."/>
            <person name="Sutoh Y."/>
            <person name="Kasahara M."/>
            <person name="Hoon S."/>
            <person name="Gangu V."/>
            <person name="Roy S.W."/>
            <person name="Irimia M."/>
            <person name="Korzh V."/>
            <person name="Kondrychyn I."/>
            <person name="Lim Z.W."/>
            <person name="Tay B.H."/>
            <person name="Tohari S."/>
            <person name="Kong K.W."/>
            <person name="Ho S."/>
            <person name="Lorente-Galdos B."/>
            <person name="Quilez J."/>
            <person name="Marques-Bonet T."/>
            <person name="Raney B.J."/>
            <person name="Ingham P.W."/>
            <person name="Tay A."/>
            <person name="Hillier L.W."/>
            <person name="Minx P."/>
            <person name="Boehm T."/>
            <person name="Wilson R.K."/>
            <person name="Brenner S."/>
            <person name="Warren W.C."/>
        </authorList>
    </citation>
    <scope>NUCLEOTIDE SEQUENCE</scope>
    <source>
        <tissue evidence="10">Brain</tissue>
    </source>
</reference>
<sequence length="141" mass="15261">MGLTLNGACFAFILAVQLAYLFHAVRAAGKCDAVFKGLSDCLLKLGGNVAQYPQELDDKQNRQTICSYWEDFHACATTALADCQGGAADVWEKLKKDSKNLNFKGSLFELCGTNGSANAIIPQSFIFTVLTLSALVTWITL</sequence>
<evidence type="ECO:0000256" key="5">
    <source>
        <dbReference type="ARBA" id="ARBA00022729"/>
    </source>
</evidence>
<reference evidence="12" key="2">
    <citation type="journal article" date="2007" name="PLoS Biol.">
        <title>Survey sequencing and comparative analysis of the elephant shark (Callorhinchus milii) genome.</title>
        <authorList>
            <person name="Venkatesh B."/>
            <person name="Kirkness E.F."/>
            <person name="Loh Y.H."/>
            <person name="Halpern A.L."/>
            <person name="Lee A.P."/>
            <person name="Johnson J."/>
            <person name="Dandona N."/>
            <person name="Viswanathan L.D."/>
            <person name="Tay A."/>
            <person name="Venter J.C."/>
            <person name="Strausberg R.L."/>
            <person name="Brenner S."/>
        </authorList>
    </citation>
    <scope>NUCLEOTIDE SEQUENCE [LARGE SCALE GENOMIC DNA]</scope>
</reference>
<keyword evidence="3" id="KW-1003">Cell membrane</keyword>
<keyword evidence="8" id="KW-0449">Lipoprotein</keyword>
<dbReference type="AlphaFoldDB" id="V9L2Z6"/>
<evidence type="ECO:0000313" key="12">
    <source>
        <dbReference type="Proteomes" id="UP000314986"/>
    </source>
</evidence>
<comment type="similarity">
    <text evidence="2">Belongs to the neuritin family.</text>
</comment>
<organism evidence="10">
    <name type="scientific">Callorhinchus milii</name>
    <name type="common">Ghost shark</name>
    <dbReference type="NCBI Taxonomy" id="7868"/>
    <lineage>
        <taxon>Eukaryota</taxon>
        <taxon>Metazoa</taxon>
        <taxon>Chordata</taxon>
        <taxon>Craniata</taxon>
        <taxon>Vertebrata</taxon>
        <taxon>Chondrichthyes</taxon>
        <taxon>Holocephali</taxon>
        <taxon>Chimaeriformes</taxon>
        <taxon>Callorhinchidae</taxon>
        <taxon>Callorhinchus</taxon>
    </lineage>
</organism>
<comment type="subcellular location">
    <subcellularLocation>
        <location evidence="1">Cell membrane</location>
        <topology evidence="1">Lipid-anchor</topology>
        <topology evidence="1">GPI-anchor</topology>
    </subcellularLocation>
</comment>
<evidence type="ECO:0000256" key="6">
    <source>
        <dbReference type="ARBA" id="ARBA00023136"/>
    </source>
</evidence>
<evidence type="ECO:0000256" key="1">
    <source>
        <dbReference type="ARBA" id="ARBA00004609"/>
    </source>
</evidence>
<reference evidence="12" key="1">
    <citation type="journal article" date="2006" name="Science">
        <title>Ancient noncoding elements conserved in the human genome.</title>
        <authorList>
            <person name="Venkatesh B."/>
            <person name="Kirkness E.F."/>
            <person name="Loh Y.H."/>
            <person name="Halpern A.L."/>
            <person name="Lee A.P."/>
            <person name="Johnson J."/>
            <person name="Dandona N."/>
            <person name="Viswanathan L.D."/>
            <person name="Tay A."/>
            <person name="Venter J.C."/>
            <person name="Strausberg R.L."/>
            <person name="Brenner S."/>
        </authorList>
    </citation>
    <scope>NUCLEOTIDE SEQUENCE [LARGE SCALE GENOMIC DNA]</scope>
</reference>
<dbReference type="RefSeq" id="XP_007900852.1">
    <property type="nucleotide sequence ID" value="XM_007902661.2"/>
</dbReference>
<dbReference type="PANTHER" id="PTHR15902:SF1">
    <property type="entry name" value="NEURITIN"/>
    <property type="match status" value="1"/>
</dbReference>
<evidence type="ECO:0000313" key="10">
    <source>
        <dbReference type="EMBL" id="AFP05785.1"/>
    </source>
</evidence>
<evidence type="ECO:0000256" key="2">
    <source>
        <dbReference type="ARBA" id="ARBA00008377"/>
    </source>
</evidence>
<keyword evidence="5 9" id="KW-0732">Signal</keyword>
<dbReference type="Pfam" id="PF15056">
    <property type="entry name" value="NRN1"/>
    <property type="match status" value="1"/>
</dbReference>
<gene>
    <name evidence="11" type="primary">nrn1a</name>
</gene>
<dbReference type="GeneID" id="103184568"/>
<keyword evidence="12" id="KW-1185">Reference proteome</keyword>
<dbReference type="Ensembl" id="ENSCMIT00000029930.1">
    <property type="protein sequence ID" value="ENSCMIP00000029464.1"/>
    <property type="gene ID" value="ENSCMIG00000012750.1"/>
</dbReference>
<dbReference type="Proteomes" id="UP000314986">
    <property type="component" value="Unassembled WGS sequence"/>
</dbReference>
<evidence type="ECO:0000256" key="4">
    <source>
        <dbReference type="ARBA" id="ARBA00022622"/>
    </source>
</evidence>
<evidence type="ECO:0000256" key="9">
    <source>
        <dbReference type="SAM" id="SignalP"/>
    </source>
</evidence>
<evidence type="ECO:0000256" key="7">
    <source>
        <dbReference type="ARBA" id="ARBA00023180"/>
    </source>
</evidence>
<accession>V9L2Z6</accession>
<keyword evidence="6" id="KW-0472">Membrane</keyword>
<evidence type="ECO:0000256" key="8">
    <source>
        <dbReference type="ARBA" id="ARBA00023288"/>
    </source>
</evidence>